<feature type="region of interest" description="Disordered" evidence="1">
    <location>
        <begin position="173"/>
        <end position="196"/>
    </location>
</feature>
<dbReference type="InParanoid" id="A0A1V9X9C3"/>
<organism evidence="2 3">
    <name type="scientific">Tropilaelaps mercedesae</name>
    <dbReference type="NCBI Taxonomy" id="418985"/>
    <lineage>
        <taxon>Eukaryota</taxon>
        <taxon>Metazoa</taxon>
        <taxon>Ecdysozoa</taxon>
        <taxon>Arthropoda</taxon>
        <taxon>Chelicerata</taxon>
        <taxon>Arachnida</taxon>
        <taxon>Acari</taxon>
        <taxon>Parasitiformes</taxon>
        <taxon>Mesostigmata</taxon>
        <taxon>Gamasina</taxon>
        <taxon>Dermanyssoidea</taxon>
        <taxon>Laelapidae</taxon>
        <taxon>Tropilaelaps</taxon>
    </lineage>
</organism>
<proteinExistence type="predicted"/>
<evidence type="ECO:0000313" key="2">
    <source>
        <dbReference type="EMBL" id="OQR70144.1"/>
    </source>
</evidence>
<feature type="region of interest" description="Disordered" evidence="1">
    <location>
        <begin position="1"/>
        <end position="20"/>
    </location>
</feature>
<evidence type="ECO:0000313" key="3">
    <source>
        <dbReference type="Proteomes" id="UP000192247"/>
    </source>
</evidence>
<comment type="caution">
    <text evidence="2">The sequence shown here is derived from an EMBL/GenBank/DDBJ whole genome shotgun (WGS) entry which is preliminary data.</text>
</comment>
<evidence type="ECO:0000256" key="1">
    <source>
        <dbReference type="SAM" id="MobiDB-lite"/>
    </source>
</evidence>
<gene>
    <name evidence="2" type="ORF">BIW11_11824</name>
</gene>
<feature type="compositionally biased region" description="Low complexity" evidence="1">
    <location>
        <begin position="173"/>
        <end position="187"/>
    </location>
</feature>
<dbReference type="AlphaFoldDB" id="A0A1V9X9C3"/>
<reference evidence="2 3" key="1">
    <citation type="journal article" date="2017" name="Gigascience">
        <title>Draft genome of the honey bee ectoparasitic mite, Tropilaelaps mercedesae, is shaped by the parasitic life history.</title>
        <authorList>
            <person name="Dong X."/>
            <person name="Armstrong S.D."/>
            <person name="Xia D."/>
            <person name="Makepeace B.L."/>
            <person name="Darby A.C."/>
            <person name="Kadowaki T."/>
        </authorList>
    </citation>
    <scope>NUCLEOTIDE SEQUENCE [LARGE SCALE GENOMIC DNA]</scope>
    <source>
        <strain evidence="2">Wuxi-XJTLU</strain>
    </source>
</reference>
<dbReference type="EMBL" id="MNPL01018486">
    <property type="protein sequence ID" value="OQR70144.1"/>
    <property type="molecule type" value="Genomic_DNA"/>
</dbReference>
<keyword evidence="3" id="KW-1185">Reference proteome</keyword>
<name>A0A1V9X9C3_9ACAR</name>
<protein>
    <submittedName>
        <fullName evidence="2">Uncharacterized protein</fullName>
    </submittedName>
</protein>
<dbReference type="Proteomes" id="UP000192247">
    <property type="component" value="Unassembled WGS sequence"/>
</dbReference>
<accession>A0A1V9X9C3</accession>
<sequence>MGSESSPKSGVERRKDAAKPPLFNGVASEVRFASQINVHLCPDTSSFTLAPVYERSIGRTQPAIPDGCSGCSGCSSGARSQKNASTALAPLGSVALFELRWGTMEGAGTVAAAAESPAKAEAPLPTLAAPMGAPSLSSLTVLQPVHSTTIPGYASFAQYAAPAPLKPQPLLNLEDANHNTTAPANATQDQCPDVSGSVATTNATDYPYASPYSQYSSAAAGAYAAYGYGSGSILNPSYYYTHSGARSTAASTTQSVASLESYKASLERC</sequence>